<accession>A0A6J4VGJ4</accession>
<feature type="compositionally biased region" description="Basic and acidic residues" evidence="1">
    <location>
        <begin position="1"/>
        <end position="25"/>
    </location>
</feature>
<feature type="compositionally biased region" description="Low complexity" evidence="1">
    <location>
        <begin position="58"/>
        <end position="67"/>
    </location>
</feature>
<evidence type="ECO:0000313" key="2">
    <source>
        <dbReference type="EMBL" id="CAA9575183.1"/>
    </source>
</evidence>
<dbReference type="AlphaFoldDB" id="A0A6J4VGJ4"/>
<protein>
    <submittedName>
        <fullName evidence="2">Uncharacterized protein</fullName>
    </submittedName>
</protein>
<feature type="region of interest" description="Disordered" evidence="1">
    <location>
        <begin position="1"/>
        <end position="177"/>
    </location>
</feature>
<proteinExistence type="predicted"/>
<name>A0A6J4VGJ4_9BACT</name>
<feature type="compositionally biased region" description="Low complexity" evidence="1">
    <location>
        <begin position="81"/>
        <end position="97"/>
    </location>
</feature>
<feature type="compositionally biased region" description="Pro residues" evidence="1">
    <location>
        <begin position="31"/>
        <end position="42"/>
    </location>
</feature>
<feature type="compositionally biased region" description="Basic and acidic residues" evidence="1">
    <location>
        <begin position="140"/>
        <end position="149"/>
    </location>
</feature>
<organism evidence="2">
    <name type="scientific">uncultured Thermomicrobiales bacterium</name>
    <dbReference type="NCBI Taxonomy" id="1645740"/>
    <lineage>
        <taxon>Bacteria</taxon>
        <taxon>Pseudomonadati</taxon>
        <taxon>Thermomicrobiota</taxon>
        <taxon>Thermomicrobia</taxon>
        <taxon>Thermomicrobiales</taxon>
        <taxon>environmental samples</taxon>
    </lineage>
</organism>
<dbReference type="EMBL" id="CADCWG010000298">
    <property type="protein sequence ID" value="CAA9575183.1"/>
    <property type="molecule type" value="Genomic_DNA"/>
</dbReference>
<gene>
    <name evidence="2" type="ORF">AVDCRST_MAG49-4083</name>
</gene>
<reference evidence="2" key="1">
    <citation type="submission" date="2020-02" db="EMBL/GenBank/DDBJ databases">
        <authorList>
            <person name="Meier V. D."/>
        </authorList>
    </citation>
    <scope>NUCLEOTIDE SEQUENCE</scope>
    <source>
        <strain evidence="2">AVDCRST_MAG49</strain>
    </source>
</reference>
<evidence type="ECO:0000256" key="1">
    <source>
        <dbReference type="SAM" id="MobiDB-lite"/>
    </source>
</evidence>
<sequence length="177" mass="18851">MVRRAARDGPDLSPDHSRIAELFHRRDARRPPPPPEAQPVPGPTRAADPATRHPPSPRRAAGAGRLTGRVRHRASGASDQRGVAPAGVAPAGRRTATGGDGRGLTTGPCGTYARGGAKRNGSVRNWPTGRWLEYPWPRDGMARRERSDDPAGPGTSAGRDRSGAPRWRSWPRSGSTA</sequence>